<evidence type="ECO:0000256" key="2">
    <source>
        <dbReference type="ARBA" id="ARBA00022448"/>
    </source>
</evidence>
<keyword evidence="4" id="KW-0067">ATP-binding</keyword>
<protein>
    <recommendedName>
        <fullName evidence="5">ABC transporter domain-containing protein</fullName>
    </recommendedName>
</protein>
<dbReference type="PANTHER" id="PTHR43553">
    <property type="entry name" value="HEAVY METAL TRANSPORTER"/>
    <property type="match status" value="1"/>
</dbReference>
<accession>A0A2C6M7Z6</accession>
<evidence type="ECO:0000256" key="4">
    <source>
        <dbReference type="ARBA" id="ARBA00022840"/>
    </source>
</evidence>
<feature type="domain" description="ABC transporter" evidence="5">
    <location>
        <begin position="21"/>
        <end position="89"/>
    </location>
</feature>
<feature type="non-terminal residue" evidence="6">
    <location>
        <position position="122"/>
    </location>
</feature>
<dbReference type="GO" id="GO:0005524">
    <property type="term" value="F:ATP binding"/>
    <property type="evidence" value="ECO:0007669"/>
    <property type="project" value="UniProtKB-KW"/>
</dbReference>
<dbReference type="GO" id="GO:0016887">
    <property type="term" value="F:ATP hydrolysis activity"/>
    <property type="evidence" value="ECO:0007669"/>
    <property type="project" value="InterPro"/>
</dbReference>
<dbReference type="GO" id="GO:0042626">
    <property type="term" value="F:ATPase-coupled transmembrane transporter activity"/>
    <property type="evidence" value="ECO:0007669"/>
    <property type="project" value="TreeGrafter"/>
</dbReference>
<comment type="similarity">
    <text evidence="1">Belongs to the ABC transporter superfamily.</text>
</comment>
<dbReference type="Gene3D" id="3.40.50.300">
    <property type="entry name" value="P-loop containing nucleotide triphosphate hydrolases"/>
    <property type="match status" value="1"/>
</dbReference>
<dbReference type="Proteomes" id="UP000222564">
    <property type="component" value="Unassembled WGS sequence"/>
</dbReference>
<dbReference type="SUPFAM" id="SSF52540">
    <property type="entry name" value="P-loop containing nucleoside triphosphate hydrolases"/>
    <property type="match status" value="1"/>
</dbReference>
<sequence>MEPVIEVTELSFLYKDGTRALDKCSLTIERGTKVAILGPNGSGKSTLLLHLNGIHVVQQGTVKVLEETVSPSNEQWLRSKVGLVFQDQTTKFSPAPSGRTWPLAPLTRACGERSWRPGCAKL</sequence>
<dbReference type="GO" id="GO:0043190">
    <property type="term" value="C:ATP-binding cassette (ABC) transporter complex"/>
    <property type="evidence" value="ECO:0007669"/>
    <property type="project" value="TreeGrafter"/>
</dbReference>
<keyword evidence="2" id="KW-0813">Transport</keyword>
<evidence type="ECO:0000313" key="7">
    <source>
        <dbReference type="Proteomes" id="UP000222564"/>
    </source>
</evidence>
<organism evidence="6 7">
    <name type="scientific">Desulforamulus profundi</name>
    <dbReference type="NCBI Taxonomy" id="1383067"/>
    <lineage>
        <taxon>Bacteria</taxon>
        <taxon>Bacillati</taxon>
        <taxon>Bacillota</taxon>
        <taxon>Clostridia</taxon>
        <taxon>Eubacteriales</taxon>
        <taxon>Peptococcaceae</taxon>
        <taxon>Desulforamulus</taxon>
    </lineage>
</organism>
<evidence type="ECO:0000313" key="6">
    <source>
        <dbReference type="EMBL" id="PHJ37189.1"/>
    </source>
</evidence>
<name>A0A2C6M7Z6_9FIRM</name>
<keyword evidence="3" id="KW-0547">Nucleotide-binding</keyword>
<dbReference type="InterPro" id="IPR027417">
    <property type="entry name" value="P-loop_NTPase"/>
</dbReference>
<dbReference type="InterPro" id="IPR003439">
    <property type="entry name" value="ABC_transporter-like_ATP-bd"/>
</dbReference>
<dbReference type="RefSeq" id="WP_238473331.1">
    <property type="nucleotide sequence ID" value="NZ_AWQQ01000106.1"/>
</dbReference>
<dbReference type="Pfam" id="PF00005">
    <property type="entry name" value="ABC_tran"/>
    <property type="match status" value="1"/>
</dbReference>
<reference evidence="6 7" key="1">
    <citation type="submission" date="2013-09" db="EMBL/GenBank/DDBJ databases">
        <title>Biodegradation of hydrocarbons in the deep terrestrial subsurface : characterization of a microbial consortium composed of two Desulfotomaculum species originating from a deep geological formation.</title>
        <authorList>
            <person name="Aullo T."/>
            <person name="Berlendis S."/>
            <person name="Lascourreges J.-F."/>
            <person name="Dessort D."/>
            <person name="Saint-Laurent S."/>
            <person name="Schraauwers B."/>
            <person name="Mas J."/>
            <person name="Magot M."/>
            <person name="Ranchou-Peyruse A."/>
        </authorList>
    </citation>
    <scope>NUCLEOTIDE SEQUENCE [LARGE SCALE GENOMIC DNA]</scope>
    <source>
        <strain evidence="6 7">Bs107</strain>
    </source>
</reference>
<proteinExistence type="inferred from homology"/>
<dbReference type="AlphaFoldDB" id="A0A2C6M7Z6"/>
<dbReference type="EMBL" id="AWQQ01000106">
    <property type="protein sequence ID" value="PHJ37189.1"/>
    <property type="molecule type" value="Genomic_DNA"/>
</dbReference>
<dbReference type="PANTHER" id="PTHR43553:SF24">
    <property type="entry name" value="ENERGY-COUPLING FACTOR TRANSPORTER ATP-BINDING PROTEIN ECFA1"/>
    <property type="match status" value="1"/>
</dbReference>
<keyword evidence="7" id="KW-1185">Reference proteome</keyword>
<evidence type="ECO:0000259" key="5">
    <source>
        <dbReference type="Pfam" id="PF00005"/>
    </source>
</evidence>
<comment type="caution">
    <text evidence="6">The sequence shown here is derived from an EMBL/GenBank/DDBJ whole genome shotgun (WGS) entry which is preliminary data.</text>
</comment>
<dbReference type="InterPro" id="IPR050095">
    <property type="entry name" value="ECF_ABC_transporter_ATP-bd"/>
</dbReference>
<gene>
    <name evidence="6" type="ORF">P378_17825</name>
</gene>
<evidence type="ECO:0000256" key="3">
    <source>
        <dbReference type="ARBA" id="ARBA00022741"/>
    </source>
</evidence>
<evidence type="ECO:0000256" key="1">
    <source>
        <dbReference type="ARBA" id="ARBA00005417"/>
    </source>
</evidence>